<comment type="caution">
    <text evidence="1">The sequence shown here is derived from an EMBL/GenBank/DDBJ whole genome shotgun (WGS) entry which is preliminary data.</text>
</comment>
<reference evidence="1 2" key="1">
    <citation type="submission" date="2023-02" db="EMBL/GenBank/DDBJ databases">
        <title>Dictyobacter halimunensis sp. nov., a new member of the class Ktedonobacteria from forest soil in a geothermal area.</title>
        <authorList>
            <person name="Rachmania M.K."/>
            <person name="Ningsih F."/>
            <person name="Sakai Y."/>
            <person name="Yabe S."/>
            <person name="Yokota A."/>
            <person name="Sjamsuridzal W."/>
        </authorList>
    </citation>
    <scope>NUCLEOTIDE SEQUENCE [LARGE SCALE GENOMIC DNA]</scope>
    <source>
        <strain evidence="1 2">S3.2.2.5</strain>
    </source>
</reference>
<dbReference type="Proteomes" id="UP001344906">
    <property type="component" value="Unassembled WGS sequence"/>
</dbReference>
<gene>
    <name evidence="1" type="ORF">KDH_50580</name>
</gene>
<dbReference type="RefSeq" id="WP_338254374.1">
    <property type="nucleotide sequence ID" value="NZ_BSRI01000002.1"/>
</dbReference>
<proteinExistence type="predicted"/>
<accession>A0ABQ6FVC9</accession>
<dbReference type="EMBL" id="BSRI01000002">
    <property type="protein sequence ID" value="GLV58225.1"/>
    <property type="molecule type" value="Genomic_DNA"/>
</dbReference>
<evidence type="ECO:0000313" key="2">
    <source>
        <dbReference type="Proteomes" id="UP001344906"/>
    </source>
</evidence>
<name>A0ABQ6FVC9_9CHLR</name>
<sequence>MVQNRADDFGIDTDTMTSVANAIKSDTEHLTEQTKSLMGQLDDTYLNFPPGAANLAQESQISLNAVLKRVNTEDSRISMILSSIVKEIDKMEKEFMQSFLPPDQPKQKHGGH</sequence>
<organism evidence="1 2">
    <name type="scientific">Dictyobacter halimunensis</name>
    <dbReference type="NCBI Taxonomy" id="3026934"/>
    <lineage>
        <taxon>Bacteria</taxon>
        <taxon>Bacillati</taxon>
        <taxon>Chloroflexota</taxon>
        <taxon>Ktedonobacteria</taxon>
        <taxon>Ktedonobacterales</taxon>
        <taxon>Dictyobacteraceae</taxon>
        <taxon>Dictyobacter</taxon>
    </lineage>
</organism>
<protein>
    <submittedName>
        <fullName evidence="1">Uncharacterized protein</fullName>
    </submittedName>
</protein>
<evidence type="ECO:0000313" key="1">
    <source>
        <dbReference type="EMBL" id="GLV58225.1"/>
    </source>
</evidence>
<keyword evidence="2" id="KW-1185">Reference proteome</keyword>